<organism evidence="4 5">
    <name type="scientific">Pedobacter nyackensis</name>
    <dbReference type="NCBI Taxonomy" id="475255"/>
    <lineage>
        <taxon>Bacteria</taxon>
        <taxon>Pseudomonadati</taxon>
        <taxon>Bacteroidota</taxon>
        <taxon>Sphingobacteriia</taxon>
        <taxon>Sphingobacteriales</taxon>
        <taxon>Sphingobacteriaceae</taxon>
        <taxon>Pedobacter</taxon>
    </lineage>
</organism>
<comment type="subcellular location">
    <subcellularLocation>
        <location evidence="1">Cell outer membrane</location>
        <topology evidence="1">Multi-pass membrane protein</topology>
    </subcellularLocation>
</comment>
<dbReference type="Gene3D" id="2.170.130.10">
    <property type="entry name" value="TonB-dependent receptor, plug domain"/>
    <property type="match status" value="1"/>
</dbReference>
<dbReference type="OrthoDB" id="9768177at2"/>
<dbReference type="InterPro" id="IPR037066">
    <property type="entry name" value="Plug_dom_sf"/>
</dbReference>
<feature type="domain" description="TonB-dependent receptor plug" evidence="3">
    <location>
        <begin position="118"/>
        <end position="223"/>
    </location>
</feature>
<dbReference type="InterPro" id="IPR008969">
    <property type="entry name" value="CarboxyPept-like_regulatory"/>
</dbReference>
<reference evidence="4 5" key="1">
    <citation type="submission" date="2017-04" db="EMBL/GenBank/DDBJ databases">
        <authorList>
            <person name="Afonso C.L."/>
            <person name="Miller P.J."/>
            <person name="Scott M.A."/>
            <person name="Spackman E."/>
            <person name="Goraichik I."/>
            <person name="Dimitrov K.M."/>
            <person name="Suarez D.L."/>
            <person name="Swayne D.E."/>
        </authorList>
    </citation>
    <scope>NUCLEOTIDE SEQUENCE [LARGE SCALE GENOMIC DNA]</scope>
    <source>
        <strain evidence="4 5">DSM 19625</strain>
    </source>
</reference>
<dbReference type="InterPro" id="IPR023996">
    <property type="entry name" value="TonB-dep_OMP_SusC/RagA"/>
</dbReference>
<dbReference type="Pfam" id="PF07715">
    <property type="entry name" value="Plug"/>
    <property type="match status" value="1"/>
</dbReference>
<name>A0A1W2CAU9_9SPHI</name>
<accession>A0A1W2CAU9</accession>
<dbReference type="NCBIfam" id="TIGR04057">
    <property type="entry name" value="SusC_RagA_signa"/>
    <property type="match status" value="1"/>
</dbReference>
<dbReference type="InterPro" id="IPR023997">
    <property type="entry name" value="TonB-dep_OMP_SusC/RagA_CS"/>
</dbReference>
<dbReference type="Gene3D" id="2.60.40.1120">
    <property type="entry name" value="Carboxypeptidase-like, regulatory domain"/>
    <property type="match status" value="1"/>
</dbReference>
<dbReference type="Pfam" id="PF13715">
    <property type="entry name" value="CarbopepD_reg_2"/>
    <property type="match status" value="1"/>
</dbReference>
<dbReference type="InterPro" id="IPR012910">
    <property type="entry name" value="Plug_dom"/>
</dbReference>
<proteinExistence type="inferred from homology"/>
<dbReference type="InterPro" id="IPR039426">
    <property type="entry name" value="TonB-dep_rcpt-like"/>
</dbReference>
<dbReference type="PROSITE" id="PS52016">
    <property type="entry name" value="TONB_DEPENDENT_REC_3"/>
    <property type="match status" value="1"/>
</dbReference>
<dbReference type="AlphaFoldDB" id="A0A1W2CAU9"/>
<dbReference type="SUPFAM" id="SSF56935">
    <property type="entry name" value="Porins"/>
    <property type="match status" value="1"/>
</dbReference>
<sequence length="1021" mass="110125">MKRFFTRFSVLSILCLLFTNTAFAQNITVKGVVTDGLDKTTIPSVSIMVKGSTTGVQTDANGRYSINTTANSTLVFTYVGYVTQEIPVNGQGTINVVLTPSSQQLEQVVVIGYGTQRKIDVTGAVASLKGSEISKQASTNPVGALQGKIAGVSITNTGAPGSSPQIRIRGLGTIFGNQAPLYVVDGVWYNDINFLNPGDIENMSVLKDASAQSIYGIRAANGVVLITTKKGKSGTPTTISYDAYAGFQKVTNKVKMANAEEYATFTNELAVLNGGNPVFNNTSNLGAGTDWYDQILRNAFVTNHNVSVAGGTEKSTYNISLGYLDQDGIIQTNNYKRYTARVSNDIQLLKNLKVGYNITGVSGKSKDVPATIYHQLYSAAPSVPVFKSDGSYGDPNDQLLGDGANFNPQASLDFFNQQTKQNSVTGNIFAELKFAKHFAFKTSFGGEFGQMENRKYNPKYYATYAQKSDASILDIKRVETRNWIIENTLTYDNTFSENHNLTVLLGQSAQSNKAYTLNASAQNVPFNSDADLYLSLGDAATRSVADQGSLIKFASYFARANYSFKNKYMLNASIRADGASQFFGGNETWGYFPSVGTGWVITNEDFMKNQTVFSSLKLRGSWGMIGNASVPINPSQQLLDQTGNLVAIFNNTPFTGKSVNTLIPPAIVWEKGIGTDIGIEAAFLSNRLTVEADVYSRKTSRAIFKIPVLGSLGTKDNDLLGNQADIQNRGVELSAAWTNTTEGGLNYSIGGNISYNANKVLNVLSGETPIYSGSTGITNGSLATRTVAGDPIGMFYGYKVAGIFQNAAEIANSPTQASAAPGGFKYVDLNGDGKITSADRTVIGNPNPKYTYGVNTNFAYKNFDLALDFQGVAGVDIYNANLAYRFGNENITKDFFDNRWHGEGTSNTYPSANIGASANAAPNSFYVSSGSYFRVRNAQLGYTLPDGILNKWKIKKVRIYANAQNAINIFGYKGFSPEVGPVPTDNAEKIKTTIPNSLNAGLDANVYPLFATYNFGINLTF</sequence>
<keyword evidence="5" id="KW-1185">Reference proteome</keyword>
<evidence type="ECO:0000256" key="2">
    <source>
        <dbReference type="SAM" id="SignalP"/>
    </source>
</evidence>
<feature type="signal peptide" evidence="2">
    <location>
        <begin position="1"/>
        <end position="24"/>
    </location>
</feature>
<keyword evidence="1" id="KW-0813">Transport</keyword>
<gene>
    <name evidence="4" type="ORF">SAMN04488101_103299</name>
</gene>
<protein>
    <submittedName>
        <fullName evidence="4">TonB-linked outer membrane protein, SusC/RagA family</fullName>
    </submittedName>
</protein>
<keyword evidence="1" id="KW-0812">Transmembrane</keyword>
<dbReference type="EMBL" id="FWYB01000003">
    <property type="protein sequence ID" value="SMC82395.1"/>
    <property type="molecule type" value="Genomic_DNA"/>
</dbReference>
<keyword evidence="1" id="KW-0998">Cell outer membrane</keyword>
<keyword evidence="2" id="KW-0732">Signal</keyword>
<evidence type="ECO:0000256" key="1">
    <source>
        <dbReference type="PROSITE-ProRule" id="PRU01360"/>
    </source>
</evidence>
<feature type="chain" id="PRO_5012732336" evidence="2">
    <location>
        <begin position="25"/>
        <end position="1021"/>
    </location>
</feature>
<evidence type="ECO:0000313" key="4">
    <source>
        <dbReference type="EMBL" id="SMC82395.1"/>
    </source>
</evidence>
<dbReference type="RefSeq" id="WP_084289067.1">
    <property type="nucleotide sequence ID" value="NZ_FWYB01000003.1"/>
</dbReference>
<comment type="similarity">
    <text evidence="1">Belongs to the TonB-dependent receptor family.</text>
</comment>
<dbReference type="Proteomes" id="UP000192678">
    <property type="component" value="Unassembled WGS sequence"/>
</dbReference>
<keyword evidence="1" id="KW-1134">Transmembrane beta strand</keyword>
<dbReference type="STRING" id="475255.SAMN04488101_103299"/>
<dbReference type="NCBIfam" id="TIGR04056">
    <property type="entry name" value="OMP_RagA_SusC"/>
    <property type="match status" value="1"/>
</dbReference>
<keyword evidence="1" id="KW-0472">Membrane</keyword>
<dbReference type="GO" id="GO:0009279">
    <property type="term" value="C:cell outer membrane"/>
    <property type="evidence" value="ECO:0007669"/>
    <property type="project" value="UniProtKB-SubCell"/>
</dbReference>
<dbReference type="SUPFAM" id="SSF49464">
    <property type="entry name" value="Carboxypeptidase regulatory domain-like"/>
    <property type="match status" value="1"/>
</dbReference>
<evidence type="ECO:0000313" key="5">
    <source>
        <dbReference type="Proteomes" id="UP000192678"/>
    </source>
</evidence>
<evidence type="ECO:0000259" key="3">
    <source>
        <dbReference type="Pfam" id="PF07715"/>
    </source>
</evidence>